<proteinExistence type="predicted"/>
<sequence length="185" mass="20447">MPTVFIAGSIKIRKLHPLFVERISNIVSESLAVIVGDASGADTSVQNELLRQNAQDVTVYCTSDEPRNNVGDWRVKRIQSSAEPGTRAFFTAKDLQMAKDADYGLMLWDAASTGTLSNVFELLKARKKCVVYVNKNQNFINVKEPNDILNLVAVMSEGAKSQAEKKIGLRSKVFQITNEQLGMPL</sequence>
<evidence type="ECO:0000313" key="2">
    <source>
        <dbReference type="Proteomes" id="UP000198599"/>
    </source>
</evidence>
<dbReference type="AlphaFoldDB" id="A0A1I4ZHZ8"/>
<protein>
    <submittedName>
        <fullName evidence="1">Uncharacterized protein</fullName>
    </submittedName>
</protein>
<gene>
    <name evidence="1" type="ORF">SAMN04487859_103240</name>
</gene>
<dbReference type="RefSeq" id="WP_092835050.1">
    <property type="nucleotide sequence ID" value="NZ_FOVP01000003.1"/>
</dbReference>
<dbReference type="EMBL" id="FOVP01000003">
    <property type="protein sequence ID" value="SFN49886.1"/>
    <property type="molecule type" value="Genomic_DNA"/>
</dbReference>
<reference evidence="2" key="1">
    <citation type="submission" date="2016-10" db="EMBL/GenBank/DDBJ databases">
        <authorList>
            <person name="Varghese N."/>
            <person name="Submissions S."/>
        </authorList>
    </citation>
    <scope>NUCLEOTIDE SEQUENCE [LARGE SCALE GENOMIC DNA]</scope>
    <source>
        <strain evidence="2">DSM 28463</strain>
    </source>
</reference>
<dbReference type="Proteomes" id="UP000198599">
    <property type="component" value="Unassembled WGS sequence"/>
</dbReference>
<dbReference type="STRING" id="1005928.SAMN04487859_103240"/>
<organism evidence="1 2">
    <name type="scientific">Roseovarius lutimaris</name>
    <dbReference type="NCBI Taxonomy" id="1005928"/>
    <lineage>
        <taxon>Bacteria</taxon>
        <taxon>Pseudomonadati</taxon>
        <taxon>Pseudomonadota</taxon>
        <taxon>Alphaproteobacteria</taxon>
        <taxon>Rhodobacterales</taxon>
        <taxon>Roseobacteraceae</taxon>
        <taxon>Roseovarius</taxon>
    </lineage>
</organism>
<name>A0A1I4ZHZ8_9RHOB</name>
<keyword evidence="2" id="KW-1185">Reference proteome</keyword>
<dbReference type="OrthoDB" id="9788479at2"/>
<accession>A0A1I4ZHZ8</accession>
<evidence type="ECO:0000313" key="1">
    <source>
        <dbReference type="EMBL" id="SFN49886.1"/>
    </source>
</evidence>